<evidence type="ECO:0000313" key="5">
    <source>
        <dbReference type="Proteomes" id="UP000193648"/>
    </source>
</evidence>
<reference evidence="4 5" key="1">
    <citation type="submission" date="2016-07" db="EMBL/GenBank/DDBJ databases">
        <title>Pervasive Adenine N6-methylation of Active Genes in Fungi.</title>
        <authorList>
            <consortium name="DOE Joint Genome Institute"/>
            <person name="Mondo S.J."/>
            <person name="Dannebaum R.O."/>
            <person name="Kuo R.C."/>
            <person name="Labutti K."/>
            <person name="Haridas S."/>
            <person name="Kuo A."/>
            <person name="Salamov A."/>
            <person name="Ahrendt S.R."/>
            <person name="Lipzen A."/>
            <person name="Sullivan W."/>
            <person name="Andreopoulos W.B."/>
            <person name="Clum A."/>
            <person name="Lindquist E."/>
            <person name="Daum C."/>
            <person name="Ramamoorthy G.K."/>
            <person name="Gryganskyi A."/>
            <person name="Culley D."/>
            <person name="Magnuson J.K."/>
            <person name="James T.Y."/>
            <person name="O'Malley M.A."/>
            <person name="Stajich J.E."/>
            <person name="Spatafora J.W."/>
            <person name="Visel A."/>
            <person name="Grigoriev I.V."/>
        </authorList>
    </citation>
    <scope>NUCLEOTIDE SEQUENCE [LARGE SCALE GENOMIC DNA]</scope>
    <source>
        <strain evidence="4 5">NRRL 3116</strain>
    </source>
</reference>
<proteinExistence type="predicted"/>
<dbReference type="InterPro" id="IPR024733">
    <property type="entry name" value="NAGLU_tim-barrel"/>
</dbReference>
<sequence length="695" mass="79282">ILVEGTTLSALGRGLKYYLDQAGQVELTWSGNRFDELPPIPPHVPDLELDTNQTVTTGHVRGSFVPWRYYTNVVTFGYQFVFWDWKRWERELDWILLNGINLLPAMVGQEYIAREFYRNLNLTDEEIDSFLTGPSYMPWQRMGNLQGSWTHKLLNSSAANELVYKNKWIDAQWDLQKLIIRRIQELGITAILPSFQAFTPRALVNKFPEAVFKNSSQWSFFPEEHTNVTYVKQTDPLFTTLATQFLQLQQKLYDGYQSHFYLLDLYNELIPDCVTPACLKDTTTSVTKALQAADKDAVWVMQGWFLTNTAVWTPEATKAYFEGIREANGKTFIFDLASDSIPLWESTQGFYGYDFGFSTLNNYGAAQGLFGKLPALLTTAYKAYGQYSANLKGIGVTTESVNNNEYIYQTTLELPWHDPKQAIDGASHLEQFIRRRYGLKATPKVQDAWNKLRQTVWDCQSGQLSQSKSFVEKTPALNMITGPDAWLGTVFWYNKTIVAEAWDQLVQSATKEHHANVPKSFKFDLVDTTREVLLATVFPALHQSLVDGYDAKDINKIRTYGRQLIALIRDADRVLNTNPAFSFGSFVNEAKTSIDPAGYQHFLESNARNLVTWWGPEGTGPPGALPDYASKQWGGLLTSYYLPRWELFISQLEEAVLSNSAFNPDDYLSKRLAREAQWQTQVWGQRPGETWVTNG</sequence>
<dbReference type="Gene3D" id="3.30.379.10">
    <property type="entry name" value="Chitobiase/beta-hexosaminidase domain 2-like"/>
    <property type="match status" value="1"/>
</dbReference>
<accession>A0A1Y2H4V5</accession>
<gene>
    <name evidence="4" type="ORF">BCR41DRAFT_296581</name>
</gene>
<feature type="domain" description="Alpha-N-acetylglucosaminidase tim-barrel" evidence="2">
    <location>
        <begin position="68"/>
        <end position="417"/>
    </location>
</feature>
<evidence type="ECO:0000259" key="2">
    <source>
        <dbReference type="Pfam" id="PF05089"/>
    </source>
</evidence>
<keyword evidence="1" id="KW-0378">Hydrolase</keyword>
<dbReference type="InterPro" id="IPR029018">
    <property type="entry name" value="Hex-like_dom2"/>
</dbReference>
<keyword evidence="5" id="KW-1185">Reference proteome</keyword>
<feature type="domain" description="Alpha-N-acetylglucosaminidase C-terminal" evidence="3">
    <location>
        <begin position="429"/>
        <end position="683"/>
    </location>
</feature>
<dbReference type="Pfam" id="PF05089">
    <property type="entry name" value="NAGLU"/>
    <property type="match status" value="1"/>
</dbReference>
<dbReference type="AlphaFoldDB" id="A0A1Y2H4V5"/>
<evidence type="ECO:0000256" key="1">
    <source>
        <dbReference type="ARBA" id="ARBA00022801"/>
    </source>
</evidence>
<dbReference type="Proteomes" id="UP000193648">
    <property type="component" value="Unassembled WGS sequence"/>
</dbReference>
<dbReference type="Pfam" id="PF12972">
    <property type="entry name" value="NAGLU_C"/>
    <property type="match status" value="1"/>
</dbReference>
<dbReference type="InterPro" id="IPR007781">
    <property type="entry name" value="NAGLU"/>
</dbReference>
<evidence type="ECO:0000313" key="4">
    <source>
        <dbReference type="EMBL" id="ORZ29034.1"/>
    </source>
</evidence>
<dbReference type="STRING" id="64571.A0A1Y2H4V5"/>
<dbReference type="GeneID" id="33562280"/>
<dbReference type="PANTHER" id="PTHR12872:SF1">
    <property type="entry name" value="ALPHA-N-ACETYLGLUCOSAMINIDASE"/>
    <property type="match status" value="1"/>
</dbReference>
<name>A0A1Y2H4V5_9FUNG</name>
<dbReference type="GO" id="GO:0016787">
    <property type="term" value="F:hydrolase activity"/>
    <property type="evidence" value="ECO:0007669"/>
    <property type="project" value="UniProtKB-KW"/>
</dbReference>
<dbReference type="Gene3D" id="1.20.120.670">
    <property type="entry name" value="N-acetyl-b-d-glucoasminidase"/>
    <property type="match status" value="1"/>
</dbReference>
<evidence type="ECO:0000259" key="3">
    <source>
        <dbReference type="Pfam" id="PF12972"/>
    </source>
</evidence>
<dbReference type="EMBL" id="MCFF01000001">
    <property type="protein sequence ID" value="ORZ29034.1"/>
    <property type="molecule type" value="Genomic_DNA"/>
</dbReference>
<dbReference type="RefSeq" id="XP_021886707.1">
    <property type="nucleotide sequence ID" value="XM_022020436.1"/>
</dbReference>
<feature type="non-terminal residue" evidence="4">
    <location>
        <position position="1"/>
    </location>
</feature>
<protein>
    <submittedName>
        <fullName evidence="4">Tim-barrel domain-domain-containing protein</fullName>
    </submittedName>
</protein>
<organism evidence="4 5">
    <name type="scientific">Lobosporangium transversale</name>
    <dbReference type="NCBI Taxonomy" id="64571"/>
    <lineage>
        <taxon>Eukaryota</taxon>
        <taxon>Fungi</taxon>
        <taxon>Fungi incertae sedis</taxon>
        <taxon>Mucoromycota</taxon>
        <taxon>Mortierellomycotina</taxon>
        <taxon>Mortierellomycetes</taxon>
        <taxon>Mortierellales</taxon>
        <taxon>Mortierellaceae</taxon>
        <taxon>Lobosporangium</taxon>
    </lineage>
</organism>
<dbReference type="PANTHER" id="PTHR12872">
    <property type="entry name" value="ALPHA-N-ACETYLGLUCOSAMINIDASE"/>
    <property type="match status" value="1"/>
</dbReference>
<dbReference type="OrthoDB" id="64736at2759"/>
<dbReference type="Gene3D" id="3.20.20.80">
    <property type="entry name" value="Glycosidases"/>
    <property type="match status" value="1"/>
</dbReference>
<comment type="caution">
    <text evidence="4">The sequence shown here is derived from an EMBL/GenBank/DDBJ whole genome shotgun (WGS) entry which is preliminary data.</text>
</comment>
<feature type="non-terminal residue" evidence="4">
    <location>
        <position position="695"/>
    </location>
</feature>
<dbReference type="InterPro" id="IPR024732">
    <property type="entry name" value="NAGLU_C"/>
</dbReference>
<dbReference type="InParanoid" id="A0A1Y2H4V5"/>